<dbReference type="InterPro" id="IPR001810">
    <property type="entry name" value="F-box_dom"/>
</dbReference>
<dbReference type="AlphaFoldDB" id="A0A6D2J2E9"/>
<dbReference type="EMBL" id="CACVBM020001129">
    <property type="protein sequence ID" value="CAA7033244.1"/>
    <property type="molecule type" value="Genomic_DNA"/>
</dbReference>
<dbReference type="PROSITE" id="PS50181">
    <property type="entry name" value="FBOX"/>
    <property type="match status" value="1"/>
</dbReference>
<evidence type="ECO:0000313" key="3">
    <source>
        <dbReference type="Proteomes" id="UP000467841"/>
    </source>
</evidence>
<dbReference type="SMART" id="SM00256">
    <property type="entry name" value="FBOX"/>
    <property type="match status" value="1"/>
</dbReference>
<keyword evidence="3" id="KW-1185">Reference proteome</keyword>
<dbReference type="SMART" id="SM00612">
    <property type="entry name" value="Kelch"/>
    <property type="match status" value="2"/>
</dbReference>
<dbReference type="InterPro" id="IPR050354">
    <property type="entry name" value="F-box/kelch-repeat_ARATH"/>
</dbReference>
<proteinExistence type="predicted"/>
<dbReference type="InterPro" id="IPR006652">
    <property type="entry name" value="Kelch_1"/>
</dbReference>
<dbReference type="InterPro" id="IPR036047">
    <property type="entry name" value="F-box-like_dom_sf"/>
</dbReference>
<protein>
    <recommendedName>
        <fullName evidence="1">F-box domain-containing protein</fullName>
    </recommendedName>
</protein>
<dbReference type="PANTHER" id="PTHR24414:SF138">
    <property type="entry name" value="F-BOX DOMAIN-CONTAINING PROTEIN"/>
    <property type="match status" value="1"/>
</dbReference>
<dbReference type="SUPFAM" id="SSF117281">
    <property type="entry name" value="Kelch motif"/>
    <property type="match status" value="1"/>
</dbReference>
<dbReference type="OrthoDB" id="45365at2759"/>
<dbReference type="PANTHER" id="PTHR24414">
    <property type="entry name" value="F-BOX/KELCH-REPEAT PROTEIN SKIP4"/>
    <property type="match status" value="1"/>
</dbReference>
<name>A0A6D2J2E9_9BRAS</name>
<evidence type="ECO:0000313" key="2">
    <source>
        <dbReference type="EMBL" id="CAA7033244.1"/>
    </source>
</evidence>
<gene>
    <name evidence="2" type="ORF">MERR_LOCUS20479</name>
</gene>
<accession>A0A6D2J2E9</accession>
<dbReference type="Proteomes" id="UP000467841">
    <property type="component" value="Unassembled WGS sequence"/>
</dbReference>
<dbReference type="Pfam" id="PF00646">
    <property type="entry name" value="F-box"/>
    <property type="match status" value="1"/>
</dbReference>
<dbReference type="InterPro" id="IPR015915">
    <property type="entry name" value="Kelch-typ_b-propeller"/>
</dbReference>
<reference evidence="2" key="1">
    <citation type="submission" date="2020-01" db="EMBL/GenBank/DDBJ databases">
        <authorList>
            <person name="Mishra B."/>
        </authorList>
    </citation>
    <scope>NUCLEOTIDE SEQUENCE [LARGE SCALE GENOMIC DNA]</scope>
</reference>
<dbReference type="Gene3D" id="2.120.10.80">
    <property type="entry name" value="Kelch-type beta propeller"/>
    <property type="match status" value="1"/>
</dbReference>
<dbReference type="Pfam" id="PF25210">
    <property type="entry name" value="Kelch_FKB95"/>
    <property type="match status" value="1"/>
</dbReference>
<evidence type="ECO:0000259" key="1">
    <source>
        <dbReference type="PROSITE" id="PS50181"/>
    </source>
</evidence>
<organism evidence="2 3">
    <name type="scientific">Microthlaspi erraticum</name>
    <dbReference type="NCBI Taxonomy" id="1685480"/>
    <lineage>
        <taxon>Eukaryota</taxon>
        <taxon>Viridiplantae</taxon>
        <taxon>Streptophyta</taxon>
        <taxon>Embryophyta</taxon>
        <taxon>Tracheophyta</taxon>
        <taxon>Spermatophyta</taxon>
        <taxon>Magnoliopsida</taxon>
        <taxon>eudicotyledons</taxon>
        <taxon>Gunneridae</taxon>
        <taxon>Pentapetalae</taxon>
        <taxon>rosids</taxon>
        <taxon>malvids</taxon>
        <taxon>Brassicales</taxon>
        <taxon>Brassicaceae</taxon>
        <taxon>Coluteocarpeae</taxon>
        <taxon>Microthlaspi</taxon>
    </lineage>
</organism>
<dbReference type="CDD" id="cd22152">
    <property type="entry name" value="F-box_AtAFR-like"/>
    <property type="match status" value="1"/>
</dbReference>
<dbReference type="SUPFAM" id="SSF81383">
    <property type="entry name" value="F-box domain"/>
    <property type="match status" value="1"/>
</dbReference>
<feature type="domain" description="F-box" evidence="1">
    <location>
        <begin position="7"/>
        <end position="53"/>
    </location>
</feature>
<sequence length="380" mass="43731">MMENSQPLSLSSLPDEILENCLARISKWKYPLLSLVSKRFHSLLSSPQIFTTRSHVGTTEPCLYISVDSIDDDPSPKWYALWMKPDDEILTDKKIPSSLPHEYSLIPLHSSSPSLPVPHYSTVAVGSDIFVIGGVTAPSSSVRILDCRSHTWRDAPSMTVARQNAISVLLEEKIYVMGGWGTYHPGPGYWFEVFDVKTQTWSVLPSPLDDHEGFWGRIAVNAFQGKLYVEAYTEEYTYEPKGGTWEVLREVSYRMEDKCVIENVMYGCTYLGDFMWFDYEGRVWRFIKGLTNLCKGWESCNRRRKVLRIVNYGGKLVVVFMQWSDEDNKNNKEVEIRCAKIALEKRFEGEIWGKTEWLNTLLRVPRWYNRCLSCVAVVSI</sequence>
<comment type="caution">
    <text evidence="2">The sequence shown here is derived from an EMBL/GenBank/DDBJ whole genome shotgun (WGS) entry which is preliminary data.</text>
</comment>
<dbReference type="InterPro" id="IPR057499">
    <property type="entry name" value="Kelch_FKB95"/>
</dbReference>